<comment type="caution">
    <text evidence="2">The sequence shown here is derived from an EMBL/GenBank/DDBJ whole genome shotgun (WGS) entry which is preliminary data.</text>
</comment>
<dbReference type="Proteomes" id="UP000003656">
    <property type="component" value="Unassembled WGS sequence"/>
</dbReference>
<feature type="compositionally biased region" description="Basic and acidic residues" evidence="1">
    <location>
        <begin position="173"/>
        <end position="183"/>
    </location>
</feature>
<feature type="compositionally biased region" description="Basic residues" evidence="1">
    <location>
        <begin position="116"/>
        <end position="127"/>
    </location>
</feature>
<proteinExistence type="predicted"/>
<protein>
    <recommendedName>
        <fullName evidence="4">Riboflavin-specific deaminase</fullName>
    </recommendedName>
</protein>
<sequence>MSQTTMQQTGATTYAVLIDQLRQRFEAVLCTQMCEQRTGRHAAMDDGQADEGGAREAGVHTDCARHAAAVEEVEAFGPITQLPLADEESIGREAERLLQELERIRHGAGRASSAKHGGKHRAKRQGKHQATPQNAHQDVHQEGHQGQSEPASHDAQPVDGSPADMRHGQTTHDAPEDRQSEHDEFAGIPVVVGYRRPWGFDAMALVQTGLVDEQLMRLGFDAFGASHWVDTMLLATLTRDRNLIALVRRFLSKASLMTSTGGLCVWLYDVLNDANISAMLHQPSANMPIMRPMGIADIGIQLRKQTLNSARQRPARGVASDALIEDMWRYAEECNRLAIYVLTCWGSGDDSIPYELRTLHLDVACMLASHPHIGMAMMREDERVGRRADPDTRYRRVVDYVGALRLEADLDYVRINGTVGLDGFSPRDSLQGIADRMMRESMRFVDDGQRLLDALGELWDEFVDDPGELLLALEERNAKPQQALWKNPVHLAETAGRLLGPGAGERLMQAFEQHDLVAFEQMADLLRIRLDMVERMGLLEMMSAMVHRSQAMLAHAGDTRLVFRNTLCEQYRDLAYDLAGVLLLRMPDSAWLRDMAVALMRGDDAMFDHMLNQLPQPAVMMCVKGRSGDSFDAAHSPIAQPSAPFGPVDEAEETPYDVVAFVDDDDDERDNHDRMFARERNGEQDWEVVG</sequence>
<feature type="region of interest" description="Disordered" evidence="1">
    <location>
        <begin position="106"/>
        <end position="183"/>
    </location>
</feature>
<dbReference type="AlphaFoldDB" id="D1NVR6"/>
<accession>D1NVR6</accession>
<name>D1NVR6_9BIFI</name>
<dbReference type="EMBL" id="ABXB03000003">
    <property type="protein sequence ID" value="EFA22917.1"/>
    <property type="molecule type" value="Genomic_DNA"/>
</dbReference>
<gene>
    <name evidence="2" type="ORF">BIFGAL_03958</name>
</gene>
<dbReference type="eggNOG" id="ENOG5031DA7">
    <property type="taxonomic scope" value="Bacteria"/>
</dbReference>
<evidence type="ECO:0000313" key="2">
    <source>
        <dbReference type="EMBL" id="EFA22917.1"/>
    </source>
</evidence>
<organism evidence="2 3">
    <name type="scientific">Bifidobacterium gallicum DSM 20093 = LMG 11596</name>
    <dbReference type="NCBI Taxonomy" id="561180"/>
    <lineage>
        <taxon>Bacteria</taxon>
        <taxon>Bacillati</taxon>
        <taxon>Actinomycetota</taxon>
        <taxon>Actinomycetes</taxon>
        <taxon>Bifidobacteriales</taxon>
        <taxon>Bifidobacteriaceae</taxon>
        <taxon>Bifidobacterium</taxon>
    </lineage>
</organism>
<dbReference type="RefSeq" id="WP_006295409.1">
    <property type="nucleotide sequence ID" value="NZ_ABXB03000003.1"/>
</dbReference>
<evidence type="ECO:0000313" key="3">
    <source>
        <dbReference type="Proteomes" id="UP000003656"/>
    </source>
</evidence>
<reference evidence="2 3" key="1">
    <citation type="submission" date="2009-11" db="EMBL/GenBank/DDBJ databases">
        <authorList>
            <person name="Weinstock G."/>
            <person name="Sodergren E."/>
            <person name="Clifton S."/>
            <person name="Fulton L."/>
            <person name="Fulton B."/>
            <person name="Courtney L."/>
            <person name="Fronick C."/>
            <person name="Harrison M."/>
            <person name="Strong C."/>
            <person name="Farmer C."/>
            <person name="Delahaunty K."/>
            <person name="Markovic C."/>
            <person name="Hall O."/>
            <person name="Minx P."/>
            <person name="Tomlinson C."/>
            <person name="Mitreva M."/>
            <person name="Nelson J."/>
            <person name="Hou S."/>
            <person name="Wollam A."/>
            <person name="Pepin K.H."/>
            <person name="Johnson M."/>
            <person name="Bhonagiri V."/>
            <person name="Nash W.E."/>
            <person name="Warren W."/>
            <person name="Chinwalla A."/>
            <person name="Mardis E.R."/>
            <person name="Wilson R.K."/>
        </authorList>
    </citation>
    <scope>NUCLEOTIDE SEQUENCE [LARGE SCALE GENOMIC DNA]</scope>
    <source>
        <strain evidence="2 3">DSM 20093</strain>
    </source>
</reference>
<evidence type="ECO:0000256" key="1">
    <source>
        <dbReference type="SAM" id="MobiDB-lite"/>
    </source>
</evidence>
<evidence type="ECO:0008006" key="4">
    <source>
        <dbReference type="Google" id="ProtNLM"/>
    </source>
</evidence>